<protein>
    <submittedName>
        <fullName evidence="1">Uncharacterized protein</fullName>
    </submittedName>
</protein>
<dbReference type="EMBL" id="FUKJ01000353">
    <property type="protein sequence ID" value="SJM94633.1"/>
    <property type="molecule type" value="Genomic_DNA"/>
</dbReference>
<reference evidence="2" key="1">
    <citation type="submission" date="2017-02" db="EMBL/GenBank/DDBJ databases">
        <authorList>
            <person name="Daims H."/>
        </authorList>
    </citation>
    <scope>NUCLEOTIDE SEQUENCE [LARGE SCALE GENOMIC DNA]</scope>
</reference>
<gene>
    <name evidence="1" type="ORF">CRENPOLYSF2_4160004</name>
</gene>
<sequence length="39" mass="4677">MCYIAHYALGGFYESFNMLFIRLNRMSYIHSDICGNRIR</sequence>
<name>A0A1R4HEI9_9GAMM</name>
<keyword evidence="2" id="KW-1185">Reference proteome</keyword>
<dbReference type="AlphaFoldDB" id="A0A1R4HEI9"/>
<dbReference type="Proteomes" id="UP000195442">
    <property type="component" value="Unassembled WGS sequence"/>
</dbReference>
<evidence type="ECO:0000313" key="1">
    <source>
        <dbReference type="EMBL" id="SJM94633.1"/>
    </source>
</evidence>
<evidence type="ECO:0000313" key="2">
    <source>
        <dbReference type="Proteomes" id="UP000195442"/>
    </source>
</evidence>
<proteinExistence type="predicted"/>
<accession>A0A1R4HEI9</accession>
<organism evidence="1 2">
    <name type="scientific">Crenothrix polyspora</name>
    <dbReference type="NCBI Taxonomy" id="360316"/>
    <lineage>
        <taxon>Bacteria</taxon>
        <taxon>Pseudomonadati</taxon>
        <taxon>Pseudomonadota</taxon>
        <taxon>Gammaproteobacteria</taxon>
        <taxon>Methylococcales</taxon>
        <taxon>Crenotrichaceae</taxon>
        <taxon>Crenothrix</taxon>
    </lineage>
</organism>